<evidence type="ECO:0000256" key="1">
    <source>
        <dbReference type="SAM" id="Phobius"/>
    </source>
</evidence>
<proteinExistence type="predicted"/>
<keyword evidence="1" id="KW-0472">Membrane</keyword>
<gene>
    <name evidence="2" type="ORF">EZS28_024993</name>
</gene>
<evidence type="ECO:0000313" key="2">
    <source>
        <dbReference type="EMBL" id="KAA6379479.1"/>
    </source>
</evidence>
<keyword evidence="1" id="KW-0812">Transmembrane</keyword>
<evidence type="ECO:0000313" key="3">
    <source>
        <dbReference type="Proteomes" id="UP000324800"/>
    </source>
</evidence>
<dbReference type="AlphaFoldDB" id="A0A5J4VA64"/>
<organism evidence="2 3">
    <name type="scientific">Streblomastix strix</name>
    <dbReference type="NCBI Taxonomy" id="222440"/>
    <lineage>
        <taxon>Eukaryota</taxon>
        <taxon>Metamonada</taxon>
        <taxon>Preaxostyla</taxon>
        <taxon>Oxymonadida</taxon>
        <taxon>Streblomastigidae</taxon>
        <taxon>Streblomastix</taxon>
    </lineage>
</organism>
<keyword evidence="1" id="KW-1133">Transmembrane helix</keyword>
<feature type="transmembrane region" description="Helical" evidence="1">
    <location>
        <begin position="156"/>
        <end position="174"/>
    </location>
</feature>
<name>A0A5J4VA64_9EUKA</name>
<protein>
    <submittedName>
        <fullName evidence="2">Uncharacterized protein</fullName>
    </submittedName>
</protein>
<reference evidence="2 3" key="1">
    <citation type="submission" date="2019-03" db="EMBL/GenBank/DDBJ databases">
        <title>Single cell metagenomics reveals metabolic interactions within the superorganism composed of flagellate Streblomastix strix and complex community of Bacteroidetes bacteria on its surface.</title>
        <authorList>
            <person name="Treitli S.C."/>
            <person name="Kolisko M."/>
            <person name="Husnik F."/>
            <person name="Keeling P."/>
            <person name="Hampl V."/>
        </authorList>
    </citation>
    <scope>NUCLEOTIDE SEQUENCE [LARGE SCALE GENOMIC DNA]</scope>
    <source>
        <strain evidence="2">ST1C</strain>
    </source>
</reference>
<comment type="caution">
    <text evidence="2">The sequence shown here is derived from an EMBL/GenBank/DDBJ whole genome shotgun (WGS) entry which is preliminary data.</text>
</comment>
<accession>A0A5J4VA64</accession>
<sequence>MRTLTIEPQSFHLSKQQFEDQPINTLFSSDTRQTRAPLGARGSTTCCCVQICQVNWTITISANTLGIQLNSVNATKGGNTDIEFARQLTNFIGLKTAAAPLPAERTIKQDAQKYSTDETFKFWLGFATAFGPFQQVAICKQNTKLWKLLFTLENKLLFVLILYLISLLIIPLLSHHLKHLAYTMIPPEKPDLILLLTNEEGIQYKQYSVRMINCRDLAGDSTDPKNSIQQLDNAFFKYLSIHNLCFTMENEQAIIDMIRAQKVIHFPTQVIKSQSPNYTMNNFEPSSGQIQSIMSFSNIKSMFMTFAMPQYPTWFFPMLFHNIDLIVDQRHAVHFPYEAHIQATNGSMFQCFVDQDIISPSSDRYHSLTSENVNINDKKYSSKAINTYYSNKYMLAWKLATDDSFMRGFNSTRIGARTDIQLMLNTQIVTGLVDNDKINDDSIHTENQNTLAGIMFDDNPEPQVLNLEVIGEIGSSMIAAG</sequence>
<dbReference type="EMBL" id="SNRW01008468">
    <property type="protein sequence ID" value="KAA6379479.1"/>
    <property type="molecule type" value="Genomic_DNA"/>
</dbReference>
<dbReference type="Proteomes" id="UP000324800">
    <property type="component" value="Unassembled WGS sequence"/>
</dbReference>